<evidence type="ECO:0000256" key="2">
    <source>
        <dbReference type="ARBA" id="ARBA00022692"/>
    </source>
</evidence>
<organism evidence="5 6">
    <name type="scientific">Enterococcus gallinarum</name>
    <dbReference type="NCBI Taxonomy" id="1353"/>
    <lineage>
        <taxon>Bacteria</taxon>
        <taxon>Bacillati</taxon>
        <taxon>Bacillota</taxon>
        <taxon>Bacilli</taxon>
        <taxon>Lactobacillales</taxon>
        <taxon>Enterococcaceae</taxon>
        <taxon>Enterococcus</taxon>
    </lineage>
</organism>
<gene>
    <name evidence="5" type="ORF">NCTC12360_03437</name>
</gene>
<accession>A0A376H5I4</accession>
<comment type="subcellular location">
    <subcellularLocation>
        <location evidence="1">Membrane</location>
        <topology evidence="1">Multi-pass membrane protein</topology>
    </subcellularLocation>
</comment>
<dbReference type="AlphaFoldDB" id="A0A376H5I4"/>
<protein>
    <submittedName>
        <fullName evidence="5">Uncharacterized protein</fullName>
    </submittedName>
</protein>
<keyword evidence="2" id="KW-0812">Transmembrane</keyword>
<proteinExistence type="predicted"/>
<evidence type="ECO:0000256" key="1">
    <source>
        <dbReference type="ARBA" id="ARBA00004141"/>
    </source>
</evidence>
<dbReference type="SUPFAM" id="SSF161098">
    <property type="entry name" value="MetI-like"/>
    <property type="match status" value="1"/>
</dbReference>
<keyword evidence="4" id="KW-0472">Membrane</keyword>
<keyword evidence="3" id="KW-1133">Transmembrane helix</keyword>
<keyword evidence="6" id="KW-1185">Reference proteome</keyword>
<dbReference type="RefSeq" id="WP_249024281.1">
    <property type="nucleotide sequence ID" value="NZ_JBHULA010000053.1"/>
</dbReference>
<sequence>MTMRKAKYMMYIPLVVIGLVSLVPFLWLVRSSFMDSYEIFEFPLSGCLINYCFLTTQMSFKFWI</sequence>
<dbReference type="GO" id="GO:0016020">
    <property type="term" value="C:membrane"/>
    <property type="evidence" value="ECO:0007669"/>
    <property type="project" value="UniProtKB-SubCell"/>
</dbReference>
<dbReference type="Proteomes" id="UP000254807">
    <property type="component" value="Unassembled WGS sequence"/>
</dbReference>
<name>A0A376H5I4_ENTGA</name>
<evidence type="ECO:0000313" key="5">
    <source>
        <dbReference type="EMBL" id="STD84890.1"/>
    </source>
</evidence>
<evidence type="ECO:0000313" key="6">
    <source>
        <dbReference type="Proteomes" id="UP000254807"/>
    </source>
</evidence>
<reference evidence="5 6" key="1">
    <citation type="submission" date="2018-06" db="EMBL/GenBank/DDBJ databases">
        <authorList>
            <consortium name="Pathogen Informatics"/>
            <person name="Doyle S."/>
        </authorList>
    </citation>
    <scope>NUCLEOTIDE SEQUENCE [LARGE SCALE GENOMIC DNA]</scope>
    <source>
        <strain evidence="5 6">NCTC12360</strain>
    </source>
</reference>
<dbReference type="EMBL" id="UFYW01000001">
    <property type="protein sequence ID" value="STD84890.1"/>
    <property type="molecule type" value="Genomic_DNA"/>
</dbReference>
<dbReference type="InterPro" id="IPR035906">
    <property type="entry name" value="MetI-like_sf"/>
</dbReference>
<evidence type="ECO:0000256" key="4">
    <source>
        <dbReference type="ARBA" id="ARBA00023136"/>
    </source>
</evidence>
<evidence type="ECO:0000256" key="3">
    <source>
        <dbReference type="ARBA" id="ARBA00022989"/>
    </source>
</evidence>